<accession>A0A5C3LHU8</accession>
<protein>
    <submittedName>
        <fullName evidence="2">Uncharacterized protein</fullName>
    </submittedName>
</protein>
<keyword evidence="3" id="KW-1185">Reference proteome</keyword>
<proteinExistence type="predicted"/>
<gene>
    <name evidence="2" type="ORF">FA15DRAFT_86913</name>
</gene>
<sequence length="107" mass="12495">MPQRPSYPERPSENQLDQRPPMKAMMFGRPQYTDKLDYRLIRDIVTNQPVEVKIAGYGWVVGIALTCMQFFQAISRTGYMVSYKLPGKPEPCEGYFHEPDIRPRQQL</sequence>
<evidence type="ECO:0000313" key="2">
    <source>
        <dbReference type="EMBL" id="TFK28101.1"/>
    </source>
</evidence>
<name>A0A5C3LHU8_COPMA</name>
<dbReference type="EMBL" id="ML210158">
    <property type="protein sequence ID" value="TFK28101.1"/>
    <property type="molecule type" value="Genomic_DNA"/>
</dbReference>
<dbReference type="AlphaFoldDB" id="A0A5C3LHU8"/>
<dbReference type="OrthoDB" id="3051813at2759"/>
<evidence type="ECO:0000256" key="1">
    <source>
        <dbReference type="SAM" id="MobiDB-lite"/>
    </source>
</evidence>
<feature type="region of interest" description="Disordered" evidence="1">
    <location>
        <begin position="1"/>
        <end position="24"/>
    </location>
</feature>
<organism evidence="2 3">
    <name type="scientific">Coprinopsis marcescibilis</name>
    <name type="common">Agaric fungus</name>
    <name type="synonym">Psathyrella marcescibilis</name>
    <dbReference type="NCBI Taxonomy" id="230819"/>
    <lineage>
        <taxon>Eukaryota</taxon>
        <taxon>Fungi</taxon>
        <taxon>Dikarya</taxon>
        <taxon>Basidiomycota</taxon>
        <taxon>Agaricomycotina</taxon>
        <taxon>Agaricomycetes</taxon>
        <taxon>Agaricomycetidae</taxon>
        <taxon>Agaricales</taxon>
        <taxon>Agaricineae</taxon>
        <taxon>Psathyrellaceae</taxon>
        <taxon>Coprinopsis</taxon>
    </lineage>
</organism>
<dbReference type="Proteomes" id="UP000307440">
    <property type="component" value="Unassembled WGS sequence"/>
</dbReference>
<reference evidence="2 3" key="1">
    <citation type="journal article" date="2019" name="Nat. Ecol. Evol.">
        <title>Megaphylogeny resolves global patterns of mushroom evolution.</title>
        <authorList>
            <person name="Varga T."/>
            <person name="Krizsan K."/>
            <person name="Foldi C."/>
            <person name="Dima B."/>
            <person name="Sanchez-Garcia M."/>
            <person name="Sanchez-Ramirez S."/>
            <person name="Szollosi G.J."/>
            <person name="Szarkandi J.G."/>
            <person name="Papp V."/>
            <person name="Albert L."/>
            <person name="Andreopoulos W."/>
            <person name="Angelini C."/>
            <person name="Antonin V."/>
            <person name="Barry K.W."/>
            <person name="Bougher N.L."/>
            <person name="Buchanan P."/>
            <person name="Buyck B."/>
            <person name="Bense V."/>
            <person name="Catcheside P."/>
            <person name="Chovatia M."/>
            <person name="Cooper J."/>
            <person name="Damon W."/>
            <person name="Desjardin D."/>
            <person name="Finy P."/>
            <person name="Geml J."/>
            <person name="Haridas S."/>
            <person name="Hughes K."/>
            <person name="Justo A."/>
            <person name="Karasinski D."/>
            <person name="Kautmanova I."/>
            <person name="Kiss B."/>
            <person name="Kocsube S."/>
            <person name="Kotiranta H."/>
            <person name="LaButti K.M."/>
            <person name="Lechner B.E."/>
            <person name="Liimatainen K."/>
            <person name="Lipzen A."/>
            <person name="Lukacs Z."/>
            <person name="Mihaltcheva S."/>
            <person name="Morgado L.N."/>
            <person name="Niskanen T."/>
            <person name="Noordeloos M.E."/>
            <person name="Ohm R.A."/>
            <person name="Ortiz-Santana B."/>
            <person name="Ovrebo C."/>
            <person name="Racz N."/>
            <person name="Riley R."/>
            <person name="Savchenko A."/>
            <person name="Shiryaev A."/>
            <person name="Soop K."/>
            <person name="Spirin V."/>
            <person name="Szebenyi C."/>
            <person name="Tomsovsky M."/>
            <person name="Tulloss R.E."/>
            <person name="Uehling J."/>
            <person name="Grigoriev I.V."/>
            <person name="Vagvolgyi C."/>
            <person name="Papp T."/>
            <person name="Martin F.M."/>
            <person name="Miettinen O."/>
            <person name="Hibbett D.S."/>
            <person name="Nagy L.G."/>
        </authorList>
    </citation>
    <scope>NUCLEOTIDE SEQUENCE [LARGE SCALE GENOMIC DNA]</scope>
    <source>
        <strain evidence="2 3">CBS 121175</strain>
    </source>
</reference>
<evidence type="ECO:0000313" key="3">
    <source>
        <dbReference type="Proteomes" id="UP000307440"/>
    </source>
</evidence>